<evidence type="ECO:0000313" key="3">
    <source>
        <dbReference type="EMBL" id="CAI7991221.1"/>
    </source>
</evidence>
<gene>
    <name evidence="3" type="ORF">GBAR_LOCUS656</name>
</gene>
<dbReference type="Pfam" id="PF02515">
    <property type="entry name" value="CoA_transf_3"/>
    <property type="match status" value="1"/>
</dbReference>
<dbReference type="Proteomes" id="UP001174909">
    <property type="component" value="Unassembled WGS sequence"/>
</dbReference>
<comment type="similarity">
    <text evidence="1">Belongs to the CoA-transferase III family.</text>
</comment>
<accession>A0AA35VT77</accession>
<dbReference type="EMBL" id="CASHTH010000109">
    <property type="protein sequence ID" value="CAI7991221.1"/>
    <property type="molecule type" value="Genomic_DNA"/>
</dbReference>
<keyword evidence="4" id="KW-1185">Reference proteome</keyword>
<reference evidence="3" key="1">
    <citation type="submission" date="2023-03" db="EMBL/GenBank/DDBJ databases">
        <authorList>
            <person name="Steffen K."/>
            <person name="Cardenas P."/>
        </authorList>
    </citation>
    <scope>NUCLEOTIDE SEQUENCE</scope>
</reference>
<dbReference type="Gene3D" id="3.30.1540.10">
    <property type="entry name" value="formyl-coa transferase, domain 3"/>
    <property type="match status" value="1"/>
</dbReference>
<dbReference type="PANTHER" id="PTHR48207">
    <property type="entry name" value="SUCCINATE--HYDROXYMETHYLGLUTARATE COA-TRANSFERASE"/>
    <property type="match status" value="1"/>
</dbReference>
<dbReference type="InterPro" id="IPR050483">
    <property type="entry name" value="CoA-transferase_III_domain"/>
</dbReference>
<proteinExistence type="inferred from homology"/>
<dbReference type="AlphaFoldDB" id="A0AA35VT77"/>
<evidence type="ECO:0000256" key="2">
    <source>
        <dbReference type="ARBA" id="ARBA00022679"/>
    </source>
</evidence>
<dbReference type="GO" id="GO:0008410">
    <property type="term" value="F:CoA-transferase activity"/>
    <property type="evidence" value="ECO:0007669"/>
    <property type="project" value="TreeGrafter"/>
</dbReference>
<protein>
    <submittedName>
        <fullName evidence="3">Succinate--hydroxymethylglutarate CoA-transferase</fullName>
    </submittedName>
</protein>
<dbReference type="InterPro" id="IPR044855">
    <property type="entry name" value="CoA-Trfase_III_dom3_sf"/>
</dbReference>
<comment type="caution">
    <text evidence="3">The sequence shown here is derived from an EMBL/GenBank/DDBJ whole genome shotgun (WGS) entry which is preliminary data.</text>
</comment>
<dbReference type="Gene3D" id="3.40.50.10540">
    <property type="entry name" value="Crotonobetainyl-coa:carnitine coa-transferase, domain 1"/>
    <property type="match status" value="1"/>
</dbReference>
<evidence type="ECO:0000256" key="1">
    <source>
        <dbReference type="ARBA" id="ARBA00008383"/>
    </source>
</evidence>
<dbReference type="PANTHER" id="PTHR48207:SF3">
    <property type="entry name" value="SUCCINATE--HYDROXYMETHYLGLUTARATE COA-TRANSFERASE"/>
    <property type="match status" value="1"/>
</dbReference>
<dbReference type="InterPro" id="IPR023606">
    <property type="entry name" value="CoA-Trfase_III_dom_1_sf"/>
</dbReference>
<dbReference type="InterPro" id="IPR003673">
    <property type="entry name" value="CoA-Trfase_fam_III"/>
</dbReference>
<organism evidence="3 4">
    <name type="scientific">Geodia barretti</name>
    <name type="common">Barrett's horny sponge</name>
    <dbReference type="NCBI Taxonomy" id="519541"/>
    <lineage>
        <taxon>Eukaryota</taxon>
        <taxon>Metazoa</taxon>
        <taxon>Porifera</taxon>
        <taxon>Demospongiae</taxon>
        <taxon>Heteroscleromorpha</taxon>
        <taxon>Tetractinellida</taxon>
        <taxon>Astrophorina</taxon>
        <taxon>Geodiidae</taxon>
        <taxon>Geodia</taxon>
    </lineage>
</organism>
<evidence type="ECO:0000313" key="4">
    <source>
        <dbReference type="Proteomes" id="UP001174909"/>
    </source>
</evidence>
<name>A0AA35VT77_GEOBA</name>
<dbReference type="SUPFAM" id="SSF89796">
    <property type="entry name" value="CoA-transferase family III (CaiB/BaiF)"/>
    <property type="match status" value="1"/>
</dbReference>
<keyword evidence="2" id="KW-0808">Transferase</keyword>
<sequence length="407" mass="44195">MPQPLENIKVVDLTRTLAGPFCTQNLADMGADVIKIEEPNDGDETRKWPPIWNGESTQFMSFNRNKRSLSVNLKSDQGLDIVKKLAKEADVMIESFRAGTLARMGLGYEDIKAINPDIVYCTISGYGRTGPMANKPGYDLIIQAYSGLMHLTGDPDGPPQRVGFSLVDLFTGMLAYGSIVTALYHRDKTGEGQLIDTALLDGQVAAMSYHATGYIGTGIEPHRLGSGHPSLVPYQSFKASDGFFILGVANPNLWERFCNAIGHPDLKDDPKFATNPDRVAHRGEMVDLLNGIFSTNSVAHWVKVIDEAGVPVGPINKTSDVVADEQVNAREMFLEINHPHVPDLRVPNSPIKLQGTPAQLRMAPPLLGEHNEEVLAEIGYDSEAFARLRDSGAVGEPGKEPSGVGGH</sequence>